<dbReference type="AlphaFoldDB" id="A0A0C5XHV6"/>
<dbReference type="HOGENOM" id="CLU_3186441_0_0_11"/>
<evidence type="ECO:0000256" key="1">
    <source>
        <dbReference type="SAM" id="MobiDB-lite"/>
    </source>
</evidence>
<feature type="compositionally biased region" description="Basic and acidic residues" evidence="1">
    <location>
        <begin position="1"/>
        <end position="12"/>
    </location>
</feature>
<evidence type="ECO:0000313" key="3">
    <source>
        <dbReference type="Proteomes" id="UP000030300"/>
    </source>
</evidence>
<accession>A0A0C5XHV6</accession>
<dbReference type="Proteomes" id="UP000030300">
    <property type="component" value="Chromosome"/>
</dbReference>
<evidence type="ECO:0000313" key="2">
    <source>
        <dbReference type="EMBL" id="AJR18731.1"/>
    </source>
</evidence>
<sequence length="46" mass="5148">MQAGAREQDGSRNRHQSGPLSGGTLVSRTRFGSRIRRGRPRPSWRA</sequence>
<dbReference type="KEGG" id="psim:KR76_00148"/>
<keyword evidence="3" id="KW-1185">Reference proteome</keyword>
<reference evidence="2 3" key="1">
    <citation type="journal article" date="2015" name="Genome Announc.">
        <title>Complete Genome Sequence of Steroid-Transforming Nocardioides simplex VKM Ac-2033D.</title>
        <authorList>
            <person name="Shtratnikova V.Y."/>
            <person name="Schelkunov M.I."/>
            <person name="Pekov Y.A."/>
            <person name="Fokina V.V."/>
            <person name="Logacheva M.D."/>
            <person name="Sokolov S.L."/>
            <person name="Bragin E.Y."/>
            <person name="Ashapkin V.V."/>
            <person name="Donova M.V."/>
        </authorList>
    </citation>
    <scope>NUCLEOTIDE SEQUENCE [LARGE SCALE GENOMIC DNA]</scope>
    <source>
        <strain evidence="2 3">VKM Ac-2033D</strain>
    </source>
</reference>
<proteinExistence type="predicted"/>
<organism evidence="2 3">
    <name type="scientific">Nocardioides simplex</name>
    <name type="common">Arthrobacter simplex</name>
    <dbReference type="NCBI Taxonomy" id="2045"/>
    <lineage>
        <taxon>Bacteria</taxon>
        <taxon>Bacillati</taxon>
        <taxon>Actinomycetota</taxon>
        <taxon>Actinomycetes</taxon>
        <taxon>Propionibacteriales</taxon>
        <taxon>Nocardioidaceae</taxon>
        <taxon>Pimelobacter</taxon>
    </lineage>
</organism>
<protein>
    <submittedName>
        <fullName evidence="2">Uncharacterized protein</fullName>
    </submittedName>
</protein>
<gene>
    <name evidence="2" type="ORF">KR76_00148</name>
</gene>
<name>A0A0C5XHV6_NOCSI</name>
<feature type="region of interest" description="Disordered" evidence="1">
    <location>
        <begin position="1"/>
        <end position="46"/>
    </location>
</feature>
<feature type="compositionally biased region" description="Basic residues" evidence="1">
    <location>
        <begin position="31"/>
        <end position="46"/>
    </location>
</feature>
<dbReference type="EMBL" id="CP009896">
    <property type="protein sequence ID" value="AJR18731.1"/>
    <property type="molecule type" value="Genomic_DNA"/>
</dbReference>